<dbReference type="GO" id="GO:0051539">
    <property type="term" value="F:4 iron, 4 sulfur cluster binding"/>
    <property type="evidence" value="ECO:0007669"/>
    <property type="project" value="UniProtKB-KW"/>
</dbReference>
<evidence type="ECO:0000256" key="2">
    <source>
        <dbReference type="ARBA" id="ARBA00022723"/>
    </source>
</evidence>
<dbReference type="SUPFAM" id="SSF142984">
    <property type="entry name" value="Nqo1 middle domain-like"/>
    <property type="match status" value="1"/>
</dbReference>
<feature type="domain" description="NADH-ubiquinone oxidoreductase 51kDa subunit FMN-binding" evidence="5">
    <location>
        <begin position="100"/>
        <end position="243"/>
    </location>
</feature>
<keyword evidence="8" id="KW-1185">Reference proteome</keyword>
<accession>A0A0E3K2T7</accession>
<keyword evidence="2" id="KW-0479">Metal-binding</keyword>
<dbReference type="InterPro" id="IPR026902">
    <property type="entry name" value="RnfC_N"/>
</dbReference>
<dbReference type="PANTHER" id="PTHR43578:SF3">
    <property type="entry name" value="NADH-QUINONE OXIDOREDUCTASE SUBUNIT F"/>
    <property type="match status" value="1"/>
</dbReference>
<dbReference type="Pfam" id="PF13375">
    <property type="entry name" value="RnfC_N"/>
    <property type="match status" value="1"/>
</dbReference>
<protein>
    <submittedName>
        <fullName evidence="7">Respiratory-chain NADH dehydrogenase domain 51 kDa subunit</fullName>
    </submittedName>
</protein>
<dbReference type="PANTHER" id="PTHR43578">
    <property type="entry name" value="NADH-QUINONE OXIDOREDUCTASE SUBUNIT F"/>
    <property type="match status" value="1"/>
</dbReference>
<dbReference type="InterPro" id="IPR037225">
    <property type="entry name" value="Nuo51_FMN-bd_sf"/>
</dbReference>
<evidence type="ECO:0000313" key="8">
    <source>
        <dbReference type="Proteomes" id="UP000033115"/>
    </source>
</evidence>
<dbReference type="InterPro" id="IPR011538">
    <property type="entry name" value="Nuo51_FMN-bd"/>
</dbReference>
<proteinExistence type="predicted"/>
<dbReference type="Proteomes" id="UP000033115">
    <property type="component" value="Chromosome"/>
</dbReference>
<dbReference type="InterPro" id="IPR031001">
    <property type="entry name" value="PR_assoc_PrdC"/>
</dbReference>
<feature type="domain" description="RnfC Barrel sandwich hybrid" evidence="6">
    <location>
        <begin position="18"/>
        <end position="78"/>
    </location>
</feature>
<dbReference type="KEGG" id="csq:CSCA_3977"/>
<keyword evidence="3" id="KW-0408">Iron</keyword>
<dbReference type="Gene3D" id="3.40.50.11540">
    <property type="entry name" value="NADH-ubiquinone oxidoreductase 51kDa subunit"/>
    <property type="match status" value="1"/>
</dbReference>
<dbReference type="GO" id="GO:0046872">
    <property type="term" value="F:metal ion binding"/>
    <property type="evidence" value="ECO:0007669"/>
    <property type="project" value="UniProtKB-KW"/>
</dbReference>
<sequence>MHSAKLNIVDLRQQYVMVKLFNFPLKMHVGAPDVPVVKEGKEVKRGECIAEPNGLGAKIHTSVSGKVVKITDTEIVIEANDVQTEDYVKIKETDSIIDTVYEAGIVGAGGAGFPTHIKLKAEIPDGYIIANCVECEPVLNHNITLLEQSPEIVIKGIKYAMEATGAPKAYMGIKAKNTKAISSVKAALKGESNIEVKELKDIYPMGEERALIHAIFDKWLEPTQLPLEAKCVVLNTETLANITRAVDDRKPVIDKDITIAGKLNTGKESNVFFQVPVGTSIKSLIEKCGGIDGEYGEILIGGPYTGKAQDLEKAEVTKISGGAIVTIPFPEYKDKLGLLVCACGANEERLRDIASKMKSEVVGVTKCKNVEEIKGANKCKTPGTCPGQVAGIMYLKRLGAKRVLISNCSDCSNTVMCCAPKTGLGVYHHTDHVFRTVDYKLTRRLSIDK</sequence>
<dbReference type="AlphaFoldDB" id="A0A0E3K2T7"/>
<name>A0A0E3K2T7_CLOSL</name>
<dbReference type="STRING" id="1548.CSCA_3977"/>
<evidence type="ECO:0000256" key="1">
    <source>
        <dbReference type="ARBA" id="ARBA00022485"/>
    </source>
</evidence>
<dbReference type="SUPFAM" id="SSF142019">
    <property type="entry name" value="Nqo1 FMN-binding domain-like"/>
    <property type="match status" value="1"/>
</dbReference>
<gene>
    <name evidence="7" type="ORF">CSCA_3977</name>
</gene>
<dbReference type="Pfam" id="PF01512">
    <property type="entry name" value="Complex1_51K"/>
    <property type="match status" value="1"/>
</dbReference>
<organism evidence="7 8">
    <name type="scientific">Clostridium scatologenes</name>
    <dbReference type="NCBI Taxonomy" id="1548"/>
    <lineage>
        <taxon>Bacteria</taxon>
        <taxon>Bacillati</taxon>
        <taxon>Bacillota</taxon>
        <taxon>Clostridia</taxon>
        <taxon>Eubacteriales</taxon>
        <taxon>Clostridiaceae</taxon>
        <taxon>Clostridium</taxon>
    </lineage>
</organism>
<dbReference type="NCBIfam" id="TIGR04481">
    <property type="entry name" value="PR_assoc_PrdC"/>
    <property type="match status" value="1"/>
</dbReference>
<evidence type="ECO:0000256" key="3">
    <source>
        <dbReference type="ARBA" id="ARBA00023004"/>
    </source>
</evidence>
<keyword evidence="4" id="KW-0411">Iron-sulfur</keyword>
<dbReference type="EMBL" id="CP009933">
    <property type="protein sequence ID" value="AKA71102.1"/>
    <property type="molecule type" value="Genomic_DNA"/>
</dbReference>
<evidence type="ECO:0000313" key="7">
    <source>
        <dbReference type="EMBL" id="AKA71102.1"/>
    </source>
</evidence>
<evidence type="ECO:0000259" key="5">
    <source>
        <dbReference type="Pfam" id="PF01512"/>
    </source>
</evidence>
<reference evidence="7 8" key="1">
    <citation type="journal article" date="2015" name="J. Biotechnol.">
        <title>Complete genome sequence of a malodorant-producing acetogen, Clostridium scatologenes ATCC 25775(T).</title>
        <authorList>
            <person name="Zhu Z."/>
            <person name="Guo T."/>
            <person name="Zheng H."/>
            <person name="Song T."/>
            <person name="Ouyang P."/>
            <person name="Xie J."/>
        </authorList>
    </citation>
    <scope>NUCLEOTIDE SEQUENCE [LARGE SCALE GENOMIC DNA]</scope>
    <source>
        <strain evidence="7 8">ATCC 25775</strain>
    </source>
</reference>
<keyword evidence="1" id="KW-0004">4Fe-4S</keyword>
<dbReference type="HOGENOM" id="CLU_051682_0_0_9"/>
<evidence type="ECO:0000259" key="6">
    <source>
        <dbReference type="Pfam" id="PF13375"/>
    </source>
</evidence>
<evidence type="ECO:0000256" key="4">
    <source>
        <dbReference type="ARBA" id="ARBA00023014"/>
    </source>
</evidence>